<reference evidence="1 2" key="1">
    <citation type="submission" date="2018-06" db="EMBL/GenBank/DDBJ databases">
        <title>Genomic Encyclopedia of Archaeal and Bacterial Type Strains, Phase II (KMG-II): from individual species to whole genera.</title>
        <authorList>
            <person name="Goeker M."/>
        </authorList>
    </citation>
    <scope>NUCLEOTIDE SEQUENCE [LARGE SCALE GENOMIC DNA]</scope>
    <source>
        <strain evidence="1 2">DSM 24525</strain>
    </source>
</reference>
<protein>
    <recommendedName>
        <fullName evidence="3">SpoVT-AbrB domain-containing protein</fullName>
    </recommendedName>
</protein>
<evidence type="ECO:0000313" key="2">
    <source>
        <dbReference type="Proteomes" id="UP000249688"/>
    </source>
</evidence>
<dbReference type="Proteomes" id="UP000249688">
    <property type="component" value="Unassembled WGS sequence"/>
</dbReference>
<evidence type="ECO:0000313" key="1">
    <source>
        <dbReference type="EMBL" id="PZW48300.1"/>
    </source>
</evidence>
<accession>A0A2W7IMA7</accession>
<comment type="caution">
    <text evidence="1">The sequence shown here is derived from an EMBL/GenBank/DDBJ whole genome shotgun (WGS) entry which is preliminary data.</text>
</comment>
<evidence type="ECO:0008006" key="3">
    <source>
        <dbReference type="Google" id="ProtNLM"/>
    </source>
</evidence>
<dbReference type="AlphaFoldDB" id="A0A2W7IMA7"/>
<dbReference type="OrthoDB" id="122640at2"/>
<name>A0A2W7IMA7_9PROT</name>
<dbReference type="RefSeq" id="WP_111397184.1">
    <property type="nucleotide sequence ID" value="NZ_QKYU01000005.1"/>
</dbReference>
<dbReference type="EMBL" id="QKYU01000005">
    <property type="protein sequence ID" value="PZW48300.1"/>
    <property type="molecule type" value="Genomic_DNA"/>
</dbReference>
<keyword evidence="2" id="KW-1185">Reference proteome</keyword>
<proteinExistence type="predicted"/>
<sequence length="91" mass="9884">MTLPMAKMTVKNQLTLPKAVVEALGNPSHFRVQVHKDALILWPARLVTARDHAARLATDEATLRAAKAWKQAEKARLVGEDGMDGEGGQGK</sequence>
<organism evidence="1 2">
    <name type="scientific">Humitalea rosea</name>
    <dbReference type="NCBI Taxonomy" id="990373"/>
    <lineage>
        <taxon>Bacteria</taxon>
        <taxon>Pseudomonadati</taxon>
        <taxon>Pseudomonadota</taxon>
        <taxon>Alphaproteobacteria</taxon>
        <taxon>Acetobacterales</taxon>
        <taxon>Roseomonadaceae</taxon>
        <taxon>Humitalea</taxon>
    </lineage>
</organism>
<gene>
    <name evidence="1" type="ORF">C8P66_10547</name>
</gene>